<dbReference type="Proteomes" id="UP000037035">
    <property type="component" value="Unassembled WGS sequence"/>
</dbReference>
<protein>
    <recommendedName>
        <fullName evidence="1">Reverse transcriptase Ty1/copia-type domain-containing protein</fullName>
    </recommendedName>
</protein>
<feature type="domain" description="Reverse transcriptase Ty1/copia-type" evidence="1">
    <location>
        <begin position="11"/>
        <end position="83"/>
    </location>
</feature>
<evidence type="ECO:0000259" key="1">
    <source>
        <dbReference type="Pfam" id="PF07727"/>
    </source>
</evidence>
<dbReference type="EMBL" id="LAVV01011983">
    <property type="protein sequence ID" value="KNZ47167.1"/>
    <property type="molecule type" value="Genomic_DNA"/>
</dbReference>
<organism evidence="2 3">
    <name type="scientific">Puccinia sorghi</name>
    <dbReference type="NCBI Taxonomy" id="27349"/>
    <lineage>
        <taxon>Eukaryota</taxon>
        <taxon>Fungi</taxon>
        <taxon>Dikarya</taxon>
        <taxon>Basidiomycota</taxon>
        <taxon>Pucciniomycotina</taxon>
        <taxon>Pucciniomycetes</taxon>
        <taxon>Pucciniales</taxon>
        <taxon>Pucciniaceae</taxon>
        <taxon>Puccinia</taxon>
    </lineage>
</organism>
<accession>A0A0L6UFX5</accession>
<dbReference type="AlphaFoldDB" id="A0A0L6UFX5"/>
<gene>
    <name evidence="2" type="ORF">VP01_6638g1</name>
</gene>
<name>A0A0L6UFX5_9BASI</name>
<evidence type="ECO:0000313" key="2">
    <source>
        <dbReference type="EMBL" id="KNZ47167.1"/>
    </source>
</evidence>
<dbReference type="OrthoDB" id="3799035at2759"/>
<proteinExistence type="predicted"/>
<dbReference type="InterPro" id="IPR013103">
    <property type="entry name" value="RVT_2"/>
</dbReference>
<sequence>MIRIQKRFSLLTLKKSLYGLTQALKNWYKTLTSWLASISFQESSCNPCLYFFSEKKSIIFFHIDDLVLVGNGQKFKEKFEKQFSNLACHPPNTLLGMK</sequence>
<dbReference type="Pfam" id="PF07727">
    <property type="entry name" value="RVT_2"/>
    <property type="match status" value="1"/>
</dbReference>
<reference evidence="2 3" key="1">
    <citation type="submission" date="2015-08" db="EMBL/GenBank/DDBJ databases">
        <title>Next Generation Sequencing and Analysis of the Genome of Puccinia sorghi L Schw, the Causal Agent of Maize Common Rust.</title>
        <authorList>
            <person name="Rochi L."/>
            <person name="Burguener G."/>
            <person name="Darino M."/>
            <person name="Turjanski A."/>
            <person name="Kreff E."/>
            <person name="Dieguez M.J."/>
            <person name="Sacco F."/>
        </authorList>
    </citation>
    <scope>NUCLEOTIDE SEQUENCE [LARGE SCALE GENOMIC DNA]</scope>
    <source>
        <strain evidence="2 3">RO10H11247</strain>
    </source>
</reference>
<dbReference type="VEuPathDB" id="FungiDB:VP01_6638g1"/>
<keyword evidence="3" id="KW-1185">Reference proteome</keyword>
<evidence type="ECO:0000313" key="3">
    <source>
        <dbReference type="Proteomes" id="UP000037035"/>
    </source>
</evidence>
<comment type="caution">
    <text evidence="2">The sequence shown here is derived from an EMBL/GenBank/DDBJ whole genome shotgun (WGS) entry which is preliminary data.</text>
</comment>